<sequence>MTYPTVRSVMTTPVIAVTTDAPFKEIARTLAEYRISAVPVIDDSGRVTGVVSEADLIRKEEMRGGLDHLLSTTHRARSRKAHAATAARLMTSPVITIGPDATAEDAASKLGRADVRRLFVVEGDGRLAGVLSRADVLRLFLVPDEVVRERVLRAVPAGVTATVSEGVVTLGGRVERRSQALSAIRVAWALPGVVGVAGAVEHEVDDVDPGVA</sequence>
<dbReference type="PIRSF" id="PIRSF036990">
    <property type="entry name" value="UCP036990_CBS_BON"/>
    <property type="match status" value="1"/>
</dbReference>
<dbReference type="PANTHER" id="PTHR43080">
    <property type="entry name" value="CBS DOMAIN-CONTAINING PROTEIN CBSX3, MITOCHONDRIAL"/>
    <property type="match status" value="1"/>
</dbReference>
<dbReference type="InterPro" id="IPR051257">
    <property type="entry name" value="Diverse_CBS-Domain"/>
</dbReference>
<dbReference type="AlphaFoldDB" id="A0A7W9KSU4"/>
<dbReference type="CDD" id="cd04586">
    <property type="entry name" value="CBS_pair_BON_assoc"/>
    <property type="match status" value="1"/>
</dbReference>
<dbReference type="Gene3D" id="3.30.1340.30">
    <property type="match status" value="1"/>
</dbReference>
<name>A0A7W9KSU4_9PSEU</name>
<organism evidence="4 5">
    <name type="scientific">Kutzneria kofuensis</name>
    <dbReference type="NCBI Taxonomy" id="103725"/>
    <lineage>
        <taxon>Bacteria</taxon>
        <taxon>Bacillati</taxon>
        <taxon>Actinomycetota</taxon>
        <taxon>Actinomycetes</taxon>
        <taxon>Pseudonocardiales</taxon>
        <taxon>Pseudonocardiaceae</taxon>
        <taxon>Kutzneria</taxon>
    </lineage>
</organism>
<dbReference type="Proteomes" id="UP000585638">
    <property type="component" value="Unassembled WGS sequence"/>
</dbReference>
<keyword evidence="1 2" id="KW-0129">CBS domain</keyword>
<dbReference type="Pfam" id="PF00571">
    <property type="entry name" value="CBS"/>
    <property type="match status" value="2"/>
</dbReference>
<dbReference type="Gene3D" id="3.10.580.10">
    <property type="entry name" value="CBS-domain"/>
    <property type="match status" value="1"/>
</dbReference>
<dbReference type="RefSeq" id="WP_184870540.1">
    <property type="nucleotide sequence ID" value="NZ_JACHIR010000005.1"/>
</dbReference>
<evidence type="ECO:0000256" key="1">
    <source>
        <dbReference type="ARBA" id="ARBA00023122"/>
    </source>
</evidence>
<dbReference type="InterPro" id="IPR017080">
    <property type="entry name" value="UCP036990_CBS_BON"/>
</dbReference>
<feature type="domain" description="CBS" evidence="3">
    <location>
        <begin position="90"/>
        <end position="146"/>
    </location>
</feature>
<dbReference type="EMBL" id="JACHIR010000005">
    <property type="protein sequence ID" value="MBB5898078.1"/>
    <property type="molecule type" value="Genomic_DNA"/>
</dbReference>
<dbReference type="InterPro" id="IPR007055">
    <property type="entry name" value="BON_dom"/>
</dbReference>
<dbReference type="PROSITE" id="PS51371">
    <property type="entry name" value="CBS"/>
    <property type="match status" value="2"/>
</dbReference>
<dbReference type="InterPro" id="IPR046342">
    <property type="entry name" value="CBS_dom_sf"/>
</dbReference>
<feature type="domain" description="CBS" evidence="3">
    <location>
        <begin position="10"/>
        <end position="68"/>
    </location>
</feature>
<dbReference type="PANTHER" id="PTHR43080:SF29">
    <property type="entry name" value="OS02G0818000 PROTEIN"/>
    <property type="match status" value="1"/>
</dbReference>
<evidence type="ECO:0000313" key="4">
    <source>
        <dbReference type="EMBL" id="MBB5898078.1"/>
    </source>
</evidence>
<dbReference type="SUPFAM" id="SSF54631">
    <property type="entry name" value="CBS-domain pair"/>
    <property type="match status" value="1"/>
</dbReference>
<keyword evidence="5" id="KW-1185">Reference proteome</keyword>
<gene>
    <name evidence="4" type="ORF">BJ998_009337</name>
</gene>
<evidence type="ECO:0000259" key="3">
    <source>
        <dbReference type="PROSITE" id="PS51371"/>
    </source>
</evidence>
<evidence type="ECO:0000313" key="5">
    <source>
        <dbReference type="Proteomes" id="UP000585638"/>
    </source>
</evidence>
<accession>A0A7W9KSU4</accession>
<protein>
    <submittedName>
        <fullName evidence="4">CBS domain-containing protein</fullName>
    </submittedName>
</protein>
<evidence type="ECO:0000256" key="2">
    <source>
        <dbReference type="PROSITE-ProRule" id="PRU00703"/>
    </source>
</evidence>
<dbReference type="Pfam" id="PF04972">
    <property type="entry name" value="BON"/>
    <property type="match status" value="1"/>
</dbReference>
<comment type="caution">
    <text evidence="4">The sequence shown here is derived from an EMBL/GenBank/DDBJ whole genome shotgun (WGS) entry which is preliminary data.</text>
</comment>
<dbReference type="InterPro" id="IPR000644">
    <property type="entry name" value="CBS_dom"/>
</dbReference>
<proteinExistence type="predicted"/>
<reference evidence="4 5" key="1">
    <citation type="submission" date="2020-08" db="EMBL/GenBank/DDBJ databases">
        <title>Sequencing the genomes of 1000 actinobacteria strains.</title>
        <authorList>
            <person name="Klenk H.-P."/>
        </authorList>
    </citation>
    <scope>NUCLEOTIDE SEQUENCE [LARGE SCALE GENOMIC DNA]</scope>
    <source>
        <strain evidence="4 5">DSM 43851</strain>
    </source>
</reference>
<dbReference type="SMART" id="SM00116">
    <property type="entry name" value="CBS"/>
    <property type="match status" value="2"/>
</dbReference>